<evidence type="ECO:0000313" key="6">
    <source>
        <dbReference type="EMBL" id="NLR76908.1"/>
    </source>
</evidence>
<evidence type="ECO:0000256" key="3">
    <source>
        <dbReference type="ARBA" id="ARBA00023210"/>
    </source>
</evidence>
<evidence type="ECO:0000256" key="5">
    <source>
        <dbReference type="HAMAP-Rule" id="MF_01092"/>
    </source>
</evidence>
<dbReference type="AlphaFoldDB" id="A0A847SHV9"/>
<dbReference type="GO" id="GO:0005737">
    <property type="term" value="C:cytoplasm"/>
    <property type="evidence" value="ECO:0007669"/>
    <property type="project" value="UniProtKB-SubCell"/>
</dbReference>
<comment type="subcellular location">
    <subcellularLocation>
        <location evidence="5">Cytoplasm</location>
    </subcellularLocation>
    <text evidence="5">Localizes to mid-cell in an FtsZ-dependent manner.</text>
</comment>
<gene>
    <name evidence="5 6" type="primary">zapD</name>
    <name evidence="6" type="ORF">HF682_17195</name>
</gene>
<proteinExistence type="inferred from homology"/>
<comment type="subunit">
    <text evidence="5">Interacts with FtsZ.</text>
</comment>
<dbReference type="InterPro" id="IPR036268">
    <property type="entry name" value="ZapD_sf"/>
</dbReference>
<evidence type="ECO:0000256" key="2">
    <source>
        <dbReference type="ARBA" id="ARBA00022618"/>
    </source>
</evidence>
<comment type="similarity">
    <text evidence="5">Belongs to the ZapD family.</text>
</comment>
<evidence type="ECO:0000256" key="1">
    <source>
        <dbReference type="ARBA" id="ARBA00022490"/>
    </source>
</evidence>
<protein>
    <recommendedName>
        <fullName evidence="5">Cell division protein ZapD</fullName>
    </recommendedName>
    <alternativeName>
        <fullName evidence="5">Z ring-associated protein D</fullName>
    </alternativeName>
</protein>
<dbReference type="PANTHER" id="PTHR39455:SF1">
    <property type="entry name" value="CELL DIVISION PROTEIN ZAPD"/>
    <property type="match status" value="1"/>
</dbReference>
<sequence>MIQYEFPLSERIRSLLRLEDLYERFEHFSAKTAGFEHHFALQTLFEIIEIGARADLKSDLLQELERQRTTLEALRSNPQISEDALDRILQEIEQTSARLLEVTGKFGQHIRENEWLMGIKQRMSIPGGVCEFDIPSYHFWLNHEAMVRQYDLVAWMKPLLPIRDGVAIVLRLLRDSGKTHQYVARNGMFQQMSGGKLVQLLRVDMPDELIGVPELSANKYAINIRFTSPGGEVRPKTLDCDVTFTLTYCNL</sequence>
<dbReference type="HAMAP" id="MF_01092">
    <property type="entry name" value="ZapD"/>
    <property type="match status" value="1"/>
</dbReference>
<dbReference type="GO" id="GO:0032153">
    <property type="term" value="C:cell division site"/>
    <property type="evidence" value="ECO:0007669"/>
    <property type="project" value="TreeGrafter"/>
</dbReference>
<dbReference type="Gene3D" id="1.10.3900.10">
    <property type="entry name" value="YacF-like"/>
    <property type="match status" value="1"/>
</dbReference>
<keyword evidence="2 5" id="KW-0132">Cell division</keyword>
<accession>A0A847SHV9</accession>
<dbReference type="Gene3D" id="2.60.440.10">
    <property type="entry name" value="YacF-like domains"/>
    <property type="match status" value="1"/>
</dbReference>
<reference evidence="6 7" key="1">
    <citation type="submission" date="2020-04" db="EMBL/GenBank/DDBJ databases">
        <title>Draft genome of Leeia sp. IMCC25680.</title>
        <authorList>
            <person name="Song J."/>
            <person name="Cho J.-C."/>
        </authorList>
    </citation>
    <scope>NUCLEOTIDE SEQUENCE [LARGE SCALE GENOMIC DNA]</scope>
    <source>
        <strain evidence="6 7">IMCC25680</strain>
    </source>
</reference>
<dbReference type="Proteomes" id="UP000587991">
    <property type="component" value="Unassembled WGS sequence"/>
</dbReference>
<dbReference type="RefSeq" id="WP_168878639.1">
    <property type="nucleotide sequence ID" value="NZ_JABAIM010000005.1"/>
</dbReference>
<comment type="function">
    <text evidence="5">Cell division factor that enhances FtsZ-ring assembly. Directly interacts with FtsZ and promotes bundling of FtsZ protofilaments, with a reduction in FtsZ GTPase activity.</text>
</comment>
<dbReference type="SUPFAM" id="SSF160950">
    <property type="entry name" value="YacF-like"/>
    <property type="match status" value="1"/>
</dbReference>
<dbReference type="Pfam" id="PF07072">
    <property type="entry name" value="ZapD"/>
    <property type="match status" value="1"/>
</dbReference>
<comment type="caution">
    <text evidence="6">The sequence shown here is derived from an EMBL/GenBank/DDBJ whole genome shotgun (WGS) entry which is preliminary data.</text>
</comment>
<keyword evidence="1 5" id="KW-0963">Cytoplasm</keyword>
<dbReference type="InterPro" id="IPR009777">
    <property type="entry name" value="ZapD"/>
</dbReference>
<name>A0A847SHV9_9NEIS</name>
<evidence type="ECO:0000313" key="7">
    <source>
        <dbReference type="Proteomes" id="UP000587991"/>
    </source>
</evidence>
<dbReference type="GO" id="GO:0000917">
    <property type="term" value="P:division septum assembly"/>
    <property type="evidence" value="ECO:0007669"/>
    <property type="project" value="UniProtKB-KW"/>
</dbReference>
<dbReference type="NCBIfam" id="NF003656">
    <property type="entry name" value="PRK05287.1-4"/>
    <property type="match status" value="1"/>
</dbReference>
<organism evidence="6 7">
    <name type="scientific">Leeia aquatica</name>
    <dbReference type="NCBI Taxonomy" id="2725557"/>
    <lineage>
        <taxon>Bacteria</taxon>
        <taxon>Pseudomonadati</taxon>
        <taxon>Pseudomonadota</taxon>
        <taxon>Betaproteobacteria</taxon>
        <taxon>Neisseriales</taxon>
        <taxon>Leeiaceae</taxon>
        <taxon>Leeia</taxon>
    </lineage>
</organism>
<dbReference type="InterPro" id="IPR027462">
    <property type="entry name" value="ZapD_C"/>
</dbReference>
<keyword evidence="7" id="KW-1185">Reference proteome</keyword>
<evidence type="ECO:0000256" key="4">
    <source>
        <dbReference type="ARBA" id="ARBA00023306"/>
    </source>
</evidence>
<dbReference type="GO" id="GO:0043093">
    <property type="term" value="P:FtsZ-dependent cytokinesis"/>
    <property type="evidence" value="ECO:0007669"/>
    <property type="project" value="UniProtKB-UniRule"/>
</dbReference>
<dbReference type="EMBL" id="JABAIM010000005">
    <property type="protein sequence ID" value="NLR76908.1"/>
    <property type="molecule type" value="Genomic_DNA"/>
</dbReference>
<dbReference type="PANTHER" id="PTHR39455">
    <property type="entry name" value="CELL DIVISION PROTEIN ZAPD"/>
    <property type="match status" value="1"/>
</dbReference>
<keyword evidence="4 5" id="KW-0131">Cell cycle</keyword>
<keyword evidence="3 5" id="KW-0717">Septation</keyword>